<dbReference type="Gene3D" id="1.25.40.10">
    <property type="entry name" value="Tetratricopeptide repeat domain"/>
    <property type="match status" value="1"/>
</dbReference>
<dbReference type="SUPFAM" id="SSF48452">
    <property type="entry name" value="TPR-like"/>
    <property type="match status" value="1"/>
</dbReference>
<organism evidence="2">
    <name type="scientific">mine drainage metagenome</name>
    <dbReference type="NCBI Taxonomy" id="410659"/>
    <lineage>
        <taxon>unclassified sequences</taxon>
        <taxon>metagenomes</taxon>
        <taxon>ecological metagenomes</taxon>
    </lineage>
</organism>
<feature type="compositionally biased region" description="Polar residues" evidence="1">
    <location>
        <begin position="227"/>
        <end position="236"/>
    </location>
</feature>
<protein>
    <recommendedName>
        <fullName evidence="3">Tetratricopeptide repeat protein</fullName>
    </recommendedName>
</protein>
<name>A0A1J5SFE4_9ZZZZ</name>
<accession>A0A1J5SFE4</accession>
<dbReference type="InterPro" id="IPR011990">
    <property type="entry name" value="TPR-like_helical_dom_sf"/>
</dbReference>
<feature type="region of interest" description="Disordered" evidence="1">
    <location>
        <begin position="221"/>
        <end position="264"/>
    </location>
</feature>
<evidence type="ECO:0008006" key="3">
    <source>
        <dbReference type="Google" id="ProtNLM"/>
    </source>
</evidence>
<comment type="caution">
    <text evidence="2">The sequence shown here is derived from an EMBL/GenBank/DDBJ whole genome shotgun (WGS) entry which is preliminary data.</text>
</comment>
<dbReference type="AlphaFoldDB" id="A0A1J5SFE4"/>
<reference evidence="2" key="1">
    <citation type="submission" date="2016-10" db="EMBL/GenBank/DDBJ databases">
        <title>Sequence of Gallionella enrichment culture.</title>
        <authorList>
            <person name="Poehlein A."/>
            <person name="Muehling M."/>
            <person name="Daniel R."/>
        </authorList>
    </citation>
    <scope>NUCLEOTIDE SEQUENCE</scope>
</reference>
<evidence type="ECO:0000256" key="1">
    <source>
        <dbReference type="SAM" id="MobiDB-lite"/>
    </source>
</evidence>
<evidence type="ECO:0000313" key="2">
    <source>
        <dbReference type="EMBL" id="OIR07135.1"/>
    </source>
</evidence>
<dbReference type="EMBL" id="MLJW01000039">
    <property type="protein sequence ID" value="OIR07135.1"/>
    <property type="molecule type" value="Genomic_DNA"/>
</dbReference>
<proteinExistence type="predicted"/>
<sequence length="264" mass="28811">MNRSIGLVLFGVSAALAGAVGSAAARAEDVYNEQICGPMINNAGTYVNGPYDYRKTTQANKDLVENYHFNMQEKVMGSTDARKRVPVWNQFEYTLIIFPNSPRALAAIDRLAQILKTDKPPGARFSAECAFLKAVKFTPDDPVVRVLFGYYLGERGRAAEAETQLQAAEKLAQGNPSLQYNLGLAYFKIKDYPKAREHALTAYGMGFPLPGLREMLQREGRWEASAAPTQTPSTVATVPKPVDSPSSPGNPLSSPDDPAPSRRP</sequence>
<feature type="compositionally biased region" description="Low complexity" evidence="1">
    <location>
        <begin position="243"/>
        <end position="256"/>
    </location>
</feature>
<gene>
    <name evidence="2" type="ORF">GALL_107240</name>
</gene>